<dbReference type="Pfam" id="PF14659">
    <property type="entry name" value="Phage_int_SAM_3"/>
    <property type="match status" value="1"/>
</dbReference>
<organism evidence="8 9">
    <name type="scientific">Nocardioides szechwanensis</name>
    <dbReference type="NCBI Taxonomy" id="1005944"/>
    <lineage>
        <taxon>Bacteria</taxon>
        <taxon>Bacillati</taxon>
        <taxon>Actinomycetota</taxon>
        <taxon>Actinomycetes</taxon>
        <taxon>Propionibacteriales</taxon>
        <taxon>Nocardioidaceae</taxon>
        <taxon>Nocardioides</taxon>
    </lineage>
</organism>
<dbReference type="InterPro" id="IPR002104">
    <property type="entry name" value="Integrase_catalytic"/>
</dbReference>
<feature type="domain" description="Core-binding (CB)" evidence="7">
    <location>
        <begin position="66"/>
        <end position="154"/>
    </location>
</feature>
<dbReference type="InterPro" id="IPR050090">
    <property type="entry name" value="Tyrosine_recombinase_XerCD"/>
</dbReference>
<dbReference type="PROSITE" id="PS51898">
    <property type="entry name" value="TYR_RECOMBINASE"/>
    <property type="match status" value="1"/>
</dbReference>
<evidence type="ECO:0000313" key="8">
    <source>
        <dbReference type="EMBL" id="SDO24020.1"/>
    </source>
</evidence>
<dbReference type="PANTHER" id="PTHR30349">
    <property type="entry name" value="PHAGE INTEGRASE-RELATED"/>
    <property type="match status" value="1"/>
</dbReference>
<gene>
    <name evidence="8" type="ORF">SAMN05192576_3612</name>
</gene>
<dbReference type="Proteomes" id="UP000199004">
    <property type="component" value="Unassembled WGS sequence"/>
</dbReference>
<dbReference type="InterPro" id="IPR011010">
    <property type="entry name" value="DNA_brk_join_enz"/>
</dbReference>
<evidence type="ECO:0000256" key="5">
    <source>
        <dbReference type="PROSITE-ProRule" id="PRU01248"/>
    </source>
</evidence>
<evidence type="ECO:0000256" key="1">
    <source>
        <dbReference type="ARBA" id="ARBA00008857"/>
    </source>
</evidence>
<dbReference type="InterPro" id="IPR013762">
    <property type="entry name" value="Integrase-like_cat_sf"/>
</dbReference>
<keyword evidence="3 5" id="KW-0238">DNA-binding</keyword>
<dbReference type="InterPro" id="IPR010998">
    <property type="entry name" value="Integrase_recombinase_N"/>
</dbReference>
<dbReference type="GO" id="GO:0003677">
    <property type="term" value="F:DNA binding"/>
    <property type="evidence" value="ECO:0007669"/>
    <property type="project" value="UniProtKB-UniRule"/>
</dbReference>
<evidence type="ECO:0000313" key="9">
    <source>
        <dbReference type="Proteomes" id="UP000199004"/>
    </source>
</evidence>
<feature type="domain" description="Tyr recombinase" evidence="6">
    <location>
        <begin position="174"/>
        <end position="391"/>
    </location>
</feature>
<reference evidence="8 9" key="1">
    <citation type="submission" date="2016-10" db="EMBL/GenBank/DDBJ databases">
        <authorList>
            <person name="de Groot N.N."/>
        </authorList>
    </citation>
    <scope>NUCLEOTIDE SEQUENCE [LARGE SCALE GENOMIC DNA]</scope>
    <source>
        <strain evidence="8 9">CGMCC 1.11147</strain>
    </source>
</reference>
<dbReference type="Pfam" id="PF00589">
    <property type="entry name" value="Phage_integrase"/>
    <property type="match status" value="1"/>
</dbReference>
<evidence type="ECO:0000259" key="7">
    <source>
        <dbReference type="PROSITE" id="PS51900"/>
    </source>
</evidence>
<dbReference type="CDD" id="cd01189">
    <property type="entry name" value="INT_ICEBs1_C_like"/>
    <property type="match status" value="1"/>
</dbReference>
<sequence length="416" mass="46191">MTGKMKDGVIQRGKTFSYVIYEPNTATGKKRQRWVGGFPTRRAAKEARDAARHSVNSGTYVAPQDLTVAAWLDRWMDGHEVELKPSTAKTYRDKIRLYLVPALGHERVQALSPSRLSVAWREMKASGGKDGKPLAPRTVEFARAVLRKAMEDAVVERVITVNPVIGSKMAKRDGKPKHTTWTGTQLAAFLDDVSEDRWTPLWQTLASTGMRRGEVAGLRWDDIDLDAGTIFVGRSTTQLKQERVTTTPKNHERRTVAIDAELGSALRAWRAVTAAERLAFGPGYADRDSTVFLWPDGRPILPDYITKTFARAQATANKNAAARQSGRGSDEPAPVLPKLIVHELRHTHATILLRDKVPVHVVAKRLGHKDPSVTLNVYADVIPDDDTSAVDVFRQAVWGACRWARTRARTPVRLAG</sequence>
<dbReference type="SUPFAM" id="SSF56349">
    <property type="entry name" value="DNA breaking-rejoining enzymes"/>
    <property type="match status" value="1"/>
</dbReference>
<dbReference type="PROSITE" id="PS51900">
    <property type="entry name" value="CB"/>
    <property type="match status" value="1"/>
</dbReference>
<dbReference type="STRING" id="1005944.SAMN05192576_3612"/>
<keyword evidence="9" id="KW-1185">Reference proteome</keyword>
<dbReference type="GO" id="GO:0015074">
    <property type="term" value="P:DNA integration"/>
    <property type="evidence" value="ECO:0007669"/>
    <property type="project" value="UniProtKB-KW"/>
</dbReference>
<evidence type="ECO:0000256" key="2">
    <source>
        <dbReference type="ARBA" id="ARBA00022908"/>
    </source>
</evidence>
<dbReference type="Gene3D" id="1.10.150.130">
    <property type="match status" value="1"/>
</dbReference>
<dbReference type="AlphaFoldDB" id="A0A1H0HYT7"/>
<comment type="similarity">
    <text evidence="1">Belongs to the 'phage' integrase family.</text>
</comment>
<dbReference type="Gene3D" id="1.10.443.10">
    <property type="entry name" value="Intergrase catalytic core"/>
    <property type="match status" value="1"/>
</dbReference>
<dbReference type="InterPro" id="IPR044068">
    <property type="entry name" value="CB"/>
</dbReference>
<name>A0A1H0HYT7_9ACTN</name>
<keyword evidence="2" id="KW-0229">DNA integration</keyword>
<accession>A0A1H0HYT7</accession>
<dbReference type="EMBL" id="FNIC01000007">
    <property type="protein sequence ID" value="SDO24020.1"/>
    <property type="molecule type" value="Genomic_DNA"/>
</dbReference>
<dbReference type="PANTHER" id="PTHR30349:SF41">
    <property type="entry name" value="INTEGRASE_RECOMBINASE PROTEIN MJ0367-RELATED"/>
    <property type="match status" value="1"/>
</dbReference>
<proteinExistence type="inferred from homology"/>
<dbReference type="RefSeq" id="WP_091026210.1">
    <property type="nucleotide sequence ID" value="NZ_BKAE01000009.1"/>
</dbReference>
<dbReference type="GO" id="GO:0006310">
    <property type="term" value="P:DNA recombination"/>
    <property type="evidence" value="ECO:0007669"/>
    <property type="project" value="UniProtKB-KW"/>
</dbReference>
<dbReference type="InterPro" id="IPR004107">
    <property type="entry name" value="Integrase_SAM-like_N"/>
</dbReference>
<dbReference type="OrthoDB" id="148546at2"/>
<evidence type="ECO:0000256" key="3">
    <source>
        <dbReference type="ARBA" id="ARBA00023125"/>
    </source>
</evidence>
<evidence type="ECO:0000259" key="6">
    <source>
        <dbReference type="PROSITE" id="PS51898"/>
    </source>
</evidence>
<protein>
    <submittedName>
        <fullName evidence="8">Site-specific recombinase XerD</fullName>
    </submittedName>
</protein>
<keyword evidence="4" id="KW-0233">DNA recombination</keyword>
<evidence type="ECO:0000256" key="4">
    <source>
        <dbReference type="ARBA" id="ARBA00023172"/>
    </source>
</evidence>